<gene>
    <name evidence="2" type="ORF">JL811_00080</name>
</gene>
<organism evidence="2 3">
    <name type="scientific">Szabonella alba</name>
    <dbReference type="NCBI Taxonomy" id="2804194"/>
    <lineage>
        <taxon>Bacteria</taxon>
        <taxon>Pseudomonadati</taxon>
        <taxon>Pseudomonadota</taxon>
        <taxon>Alphaproteobacteria</taxon>
        <taxon>Rhodobacterales</taxon>
        <taxon>Paracoccaceae</taxon>
        <taxon>Szabonella</taxon>
    </lineage>
</organism>
<evidence type="ECO:0000256" key="1">
    <source>
        <dbReference type="SAM" id="MobiDB-lite"/>
    </source>
</evidence>
<dbReference type="EMBL" id="JAESVN010000001">
    <property type="protein sequence ID" value="MBL4915605.1"/>
    <property type="molecule type" value="Genomic_DNA"/>
</dbReference>
<name>A0A8K0V914_9RHOB</name>
<evidence type="ECO:0000313" key="3">
    <source>
        <dbReference type="Proteomes" id="UP000648908"/>
    </source>
</evidence>
<feature type="region of interest" description="Disordered" evidence="1">
    <location>
        <begin position="1"/>
        <end position="45"/>
    </location>
</feature>
<reference evidence="2" key="1">
    <citation type="submission" date="2021-01" db="EMBL/GenBank/DDBJ databases">
        <title>Tabrizicola alba sp. nov. a motile alkaliphilic bacterium isolated from a soda lake.</title>
        <authorList>
            <person name="Szuroczki S."/>
            <person name="Abbaszade G."/>
            <person name="Schumann P."/>
            <person name="Toth E."/>
        </authorList>
    </citation>
    <scope>NUCLEOTIDE SEQUENCE</scope>
    <source>
        <strain evidence="2">DMG-N-6</strain>
    </source>
</reference>
<dbReference type="AlphaFoldDB" id="A0A8K0V914"/>
<dbReference type="RefSeq" id="WP_202686179.1">
    <property type="nucleotide sequence ID" value="NZ_JAESVN010000001.1"/>
</dbReference>
<feature type="compositionally biased region" description="Basic and acidic residues" evidence="1">
    <location>
        <begin position="19"/>
        <end position="35"/>
    </location>
</feature>
<accession>A0A8K0V914</accession>
<sequence length="45" mass="4549">MSFKDLSAKAAVAVPPKPAETKKTPAAEKGPKVDCKAPVPGTKAS</sequence>
<dbReference type="Proteomes" id="UP000648908">
    <property type="component" value="Unassembled WGS sequence"/>
</dbReference>
<protein>
    <submittedName>
        <fullName evidence="2">Uncharacterized protein</fullName>
    </submittedName>
</protein>
<evidence type="ECO:0000313" key="2">
    <source>
        <dbReference type="EMBL" id="MBL4915605.1"/>
    </source>
</evidence>
<proteinExistence type="predicted"/>
<keyword evidence="3" id="KW-1185">Reference proteome</keyword>
<comment type="caution">
    <text evidence="2">The sequence shown here is derived from an EMBL/GenBank/DDBJ whole genome shotgun (WGS) entry which is preliminary data.</text>
</comment>